<dbReference type="PANTHER" id="PTHR43308">
    <property type="entry name" value="OUTER MEMBRANE PROTEIN ALPHA-RELATED"/>
    <property type="match status" value="1"/>
</dbReference>
<dbReference type="InterPro" id="IPR013783">
    <property type="entry name" value="Ig-like_fold"/>
</dbReference>
<reference evidence="3 4" key="1">
    <citation type="submission" date="2020-01" db="EMBL/GenBank/DDBJ databases">
        <title>Paenibacillus soybeanensis sp. nov. isolated from the nodules of soybean (Glycine max(L.) Merr).</title>
        <authorList>
            <person name="Wang H."/>
        </authorList>
    </citation>
    <scope>NUCLEOTIDE SEQUENCE [LARGE SCALE GENOMIC DNA]</scope>
    <source>
        <strain evidence="3 4">T1</strain>
    </source>
</reference>
<dbReference type="Gene3D" id="2.170.130.30">
    <property type="match status" value="1"/>
</dbReference>
<sequence length="1700" mass="178848">MFSASGTRAYADAEQAGGTPEGYITLSVEKFTLGQGYYFEPAKVPFYAGENGAAVLTRALGAENIAHTGEITSAFYLAKVKDATAETHIPQYILDMVAEGNSEIGDKKDPDWLGEFDYTPMSGWMYAVNNVFPNVGFTDYHPSNGDVVRTQFTVFGFGSDLGGSDYNPGGSFHAANKDDLTALVATVNSAADKAALLADPEIDAAYEHSYDVLGNMESSQESVDRALADLGTEMNLDVVRPVLTIQGLTDQAESAAKQLSFQAGATDNVTPGIVPVVTLNGAVLTGTGGTYTANLIAGENTIVVMATDAAGNQAKQSFTVYYDVQQIASAQLDKNLAYILNKVTNPTFGTLGGEWSVLSLARANYAVPDGYYGTYYANAASSAGALMAKNGGVLDPSKSTEHSRLILGLASIGKDPRKFAGYDMTQALSDFDYDVKQGINGPIFALIAMDANRFDFPAASAGKTQATREKLIDYIVQREVKKGTPDAGGWGFGTTVADVDLTAMALQALTPYYADSDTVREAADRALAWLSKVQTASGGYAALGSVNSESIAQVVVALSGLNIDPSSDPRFVKNGYSAVDALLAFAVPDGGFKHTASGRVDALATDQGTYALVAFKRMLYGQNRLYDMRDAREVVVTPPDGFEPVIDIPAGDHDYTIPIYAYDGNKDFTIHIADAPESKVRIDAAANTALPGIKADKGGVALQIPKGAQILSGDAAALEILTTLDPADATLAGQIGAIVPSGYKLDSIAKAVMMGGADPVTFDRFVTLSFAGMKGKNAAFVSKGTAKAIRKFADDAAGSASGLNEYSYEDGNDLIVRTNHFTDFAAYATSATGTPGGGGPPPTSHVTLSIDKQTIDKGYVIAPESLELQSGDTVWTVLQRELNAKGIPFAFEFNAQYDSVYVQSIDGDGEFDHGQYSGWMYNVNGTYPNYGASKYLLHDGDSIQWRYTTNLGKDIGAPDQSDPDEGDPGDDDPADGGTGGGGSGGNAPGGDGEKTVIAVPGDIAKDHVITITKAMNTDAVTITIPAVKPKVVLNLDEVKDDIPMIAATKGQLSLLIDKGTALKYGRASIELLTDLDAGAALKALIQGGLNADDRLGTVSHAFAMGSPDQSVVFDKPVTLTIKGGKGQLAGFIEGKAFTPITVYGSEADGAEAAKGKDKFAYAFAKDGDLIIKTNHFTSFVTYSLANPAPGDANGTFDLGKLYSDADRIASWAYGAVGKATQKGFIQGSGGKLNPKASITRAEFAKLMVSVLELSANGAKTGDFKDVPWDAWYYPYVNAASQSGFVTGYADHLFRPNDTITREQMAVILAKALGIETIASSDAPNDMDQAAAWAKPYVQAVVSKGIMVGQDKLFLPKAPVTREMAAVVAMRAFDARSGSGEQGGQSDDGRLHAVEKQIAATAAFQLKTIADPVVGTLGGEWTVFGLARSGRQVPEAYYAKYYANLEKTLKEKSGVLHAVKYTEYDRVILALSSIGRGVESVAGYNLLKPLADFGAVTKQGINGPIFALIALDSKQYDIPVVPGVKTQTTRELLIDFILKREIPGGGWALGEDADGPDPDVTSMAIQGLTPYCATNPDARAAVDRGIAWLAKAQNSDGGYASLGAENAESAAQVVVALTGLGIDPEKDARFVKNGHSALEALLGFAAQDGGFYHVKAGATGNGGAEPGQVDPMATDQAMYALVAYGRFLNGQIRLYDMTDVK</sequence>
<dbReference type="PANTHER" id="PTHR43308:SF5">
    <property type="entry name" value="S-LAYER PROTEIN _ PEPTIDOGLYCAN ENDO-BETA-N-ACETYLGLUCOSAMINIDASE"/>
    <property type="match status" value="1"/>
</dbReference>
<feature type="region of interest" description="Disordered" evidence="1">
    <location>
        <begin position="952"/>
        <end position="996"/>
    </location>
</feature>
<dbReference type="InterPro" id="IPR008930">
    <property type="entry name" value="Terpenoid_cyclase/PrenylTrfase"/>
</dbReference>
<name>A0ABW9XM26_9BACL</name>
<dbReference type="Pfam" id="PF14478">
    <property type="entry name" value="DUF4430"/>
    <property type="match status" value="2"/>
</dbReference>
<dbReference type="Gene3D" id="2.60.40.10">
    <property type="entry name" value="Immunoglobulins"/>
    <property type="match status" value="1"/>
</dbReference>
<feature type="compositionally biased region" description="Gly residues" evidence="1">
    <location>
        <begin position="976"/>
        <end position="990"/>
    </location>
</feature>
<dbReference type="EMBL" id="JAAAMV010000003">
    <property type="protein sequence ID" value="NBD23680.1"/>
    <property type="molecule type" value="Genomic_DNA"/>
</dbReference>
<dbReference type="SUPFAM" id="SSF48239">
    <property type="entry name" value="Terpenoid cyclases/Protein prenyltransferases"/>
    <property type="match status" value="2"/>
</dbReference>
<accession>A0ABW9XM26</accession>
<dbReference type="InterPro" id="IPR001119">
    <property type="entry name" value="SLH_dom"/>
</dbReference>
<gene>
    <name evidence="3" type="ORF">GT019_07330</name>
</gene>
<evidence type="ECO:0000313" key="3">
    <source>
        <dbReference type="EMBL" id="NBD23680.1"/>
    </source>
</evidence>
<comment type="caution">
    <text evidence="3">The sequence shown here is derived from an EMBL/GenBank/DDBJ whole genome shotgun (WGS) entry which is preliminary data.</text>
</comment>
<dbReference type="Pfam" id="PF00395">
    <property type="entry name" value="SLH"/>
    <property type="match status" value="3"/>
</dbReference>
<evidence type="ECO:0000259" key="2">
    <source>
        <dbReference type="PROSITE" id="PS51272"/>
    </source>
</evidence>
<dbReference type="Proteomes" id="UP000665561">
    <property type="component" value="Unassembled WGS sequence"/>
</dbReference>
<proteinExistence type="predicted"/>
<feature type="domain" description="SLH" evidence="2">
    <location>
        <begin position="1259"/>
        <end position="1322"/>
    </location>
</feature>
<dbReference type="CDD" id="cd00688">
    <property type="entry name" value="ISOPREN_C2_like"/>
    <property type="match status" value="2"/>
</dbReference>
<dbReference type="InterPro" id="IPR027954">
    <property type="entry name" value="Transcobalamin-like_C"/>
</dbReference>
<evidence type="ECO:0000313" key="4">
    <source>
        <dbReference type="Proteomes" id="UP000665561"/>
    </source>
</evidence>
<feature type="domain" description="SLH" evidence="2">
    <location>
        <begin position="1323"/>
        <end position="1382"/>
    </location>
</feature>
<feature type="domain" description="SLH" evidence="2">
    <location>
        <begin position="1199"/>
        <end position="1258"/>
    </location>
</feature>
<dbReference type="InterPro" id="IPR051465">
    <property type="entry name" value="Cell_Envelope_Struct_Comp"/>
</dbReference>
<evidence type="ECO:0000256" key="1">
    <source>
        <dbReference type="SAM" id="MobiDB-lite"/>
    </source>
</evidence>
<protein>
    <submittedName>
        <fullName evidence="3">DUF4430 domain-containing protein</fullName>
    </submittedName>
</protein>
<organism evidence="3 4">
    <name type="scientific">Paenibacillus glycinis</name>
    <dbReference type="NCBI Taxonomy" id="2697035"/>
    <lineage>
        <taxon>Bacteria</taxon>
        <taxon>Bacillati</taxon>
        <taxon>Bacillota</taxon>
        <taxon>Bacilli</taxon>
        <taxon>Bacillales</taxon>
        <taxon>Paenibacillaceae</taxon>
        <taxon>Paenibacillus</taxon>
    </lineage>
</organism>
<keyword evidence="4" id="KW-1185">Reference proteome</keyword>
<feature type="compositionally biased region" description="Acidic residues" evidence="1">
    <location>
        <begin position="961"/>
        <end position="974"/>
    </location>
</feature>
<dbReference type="Gene3D" id="1.50.10.20">
    <property type="match status" value="2"/>
</dbReference>
<dbReference type="PROSITE" id="PS51272">
    <property type="entry name" value="SLH"/>
    <property type="match status" value="3"/>
</dbReference>